<dbReference type="PANTHER" id="PTHR34153:SF2">
    <property type="entry name" value="SI:CH211-262H13.3-RELATED"/>
    <property type="match status" value="1"/>
</dbReference>
<keyword evidence="2" id="KW-0812">Transmembrane</keyword>
<evidence type="ECO:0000256" key="2">
    <source>
        <dbReference type="SAM" id="Phobius"/>
    </source>
</evidence>
<sequence length="333" mass="37957">MKNRREQNNTVDKFYLLILFSVEGTVITTWVRAIWIENAIEEEGVVPKARIQGKTVRWPIGMNVLRSFNEQKEPSEDWHKFPLMKIKLTSENREDCEAYEFTTSAESDEEEGEGEEGDQEKEEVAQKIPDKVHRSKSSRAGCSSGLPPPPKFHSTSTPKNPIPNDHPVCRTGRPTSPLAGFQKVVLRLLSEIRDSVQQVGKRSEPADSDFHLVQMTNMEEFSELEENLLDIEKKRILVSRIVRIGGSSVNDNVCNIMTRLTTNELMSTFNMDGHRKKTAFRTTVLFQIIKESVLKNFASSENVITEAVQCFLKYAPDRKGGDREKVRTDNPKE</sequence>
<evidence type="ECO:0000256" key="1">
    <source>
        <dbReference type="SAM" id="MobiDB-lite"/>
    </source>
</evidence>
<comment type="caution">
    <text evidence="4">The sequence shown here is derived from an EMBL/GenBank/DDBJ whole genome shotgun (WGS) entry which is preliminary data.</text>
</comment>
<reference evidence="4" key="1">
    <citation type="submission" date="2020-04" db="EMBL/GenBank/DDBJ databases">
        <authorList>
            <person name="Alioto T."/>
            <person name="Alioto T."/>
            <person name="Gomez Garrido J."/>
        </authorList>
    </citation>
    <scope>NUCLEOTIDE SEQUENCE</scope>
    <source>
        <strain evidence="4">A484AB</strain>
    </source>
</reference>
<evidence type="ECO:0000313" key="5">
    <source>
        <dbReference type="Proteomes" id="UP001152795"/>
    </source>
</evidence>
<dbReference type="InterPro" id="IPR032071">
    <property type="entry name" value="DUF4806"/>
</dbReference>
<dbReference type="OrthoDB" id="6159055at2759"/>
<feature type="region of interest" description="Disordered" evidence="1">
    <location>
        <begin position="96"/>
        <end position="175"/>
    </location>
</feature>
<evidence type="ECO:0000259" key="3">
    <source>
        <dbReference type="Pfam" id="PF16064"/>
    </source>
</evidence>
<accession>A0A7D9DPP7</accession>
<gene>
    <name evidence="4" type="ORF">PACLA_8A042237</name>
</gene>
<evidence type="ECO:0000313" key="4">
    <source>
        <dbReference type="EMBL" id="CAB3989947.1"/>
    </source>
</evidence>
<dbReference type="Pfam" id="PF16064">
    <property type="entry name" value="DUF4806"/>
    <property type="match status" value="1"/>
</dbReference>
<dbReference type="EMBL" id="CACRXK020001573">
    <property type="protein sequence ID" value="CAB3989947.1"/>
    <property type="molecule type" value="Genomic_DNA"/>
</dbReference>
<keyword evidence="2" id="KW-1133">Transmembrane helix</keyword>
<keyword evidence="5" id="KW-1185">Reference proteome</keyword>
<feature type="compositionally biased region" description="Acidic residues" evidence="1">
    <location>
        <begin position="106"/>
        <end position="121"/>
    </location>
</feature>
<dbReference type="AlphaFoldDB" id="A0A7D9DPP7"/>
<feature type="compositionally biased region" description="Basic and acidic residues" evidence="1">
    <location>
        <begin position="122"/>
        <end position="132"/>
    </location>
</feature>
<keyword evidence="2" id="KW-0472">Membrane</keyword>
<feature type="domain" description="DUF4806" evidence="3">
    <location>
        <begin position="216"/>
        <end position="287"/>
    </location>
</feature>
<protein>
    <recommendedName>
        <fullName evidence="3">DUF4806 domain-containing protein</fullName>
    </recommendedName>
</protein>
<name>A0A7D9DPP7_PARCT</name>
<organism evidence="4 5">
    <name type="scientific">Paramuricea clavata</name>
    <name type="common">Red gorgonian</name>
    <name type="synonym">Violescent sea-whip</name>
    <dbReference type="NCBI Taxonomy" id="317549"/>
    <lineage>
        <taxon>Eukaryota</taxon>
        <taxon>Metazoa</taxon>
        <taxon>Cnidaria</taxon>
        <taxon>Anthozoa</taxon>
        <taxon>Octocorallia</taxon>
        <taxon>Malacalcyonacea</taxon>
        <taxon>Plexauridae</taxon>
        <taxon>Paramuricea</taxon>
    </lineage>
</organism>
<proteinExistence type="predicted"/>
<feature type="transmembrane region" description="Helical" evidence="2">
    <location>
        <begin position="14"/>
        <end position="35"/>
    </location>
</feature>
<dbReference type="PANTHER" id="PTHR34153">
    <property type="entry name" value="SI:CH211-262H13.3-RELATED-RELATED"/>
    <property type="match status" value="1"/>
</dbReference>
<dbReference type="Proteomes" id="UP001152795">
    <property type="component" value="Unassembled WGS sequence"/>
</dbReference>